<reference evidence="1 2" key="1">
    <citation type="journal article" date="2024" name="J Genomics">
        <title>Draft genome sequencing and assembly of Favolaschia claudopus CIRM-BRFM 2984 isolated from oak limbs.</title>
        <authorList>
            <person name="Navarro D."/>
            <person name="Drula E."/>
            <person name="Chaduli D."/>
            <person name="Cazenave R."/>
            <person name="Ahrendt S."/>
            <person name="Wang J."/>
            <person name="Lipzen A."/>
            <person name="Daum C."/>
            <person name="Barry K."/>
            <person name="Grigoriev I.V."/>
            <person name="Favel A."/>
            <person name="Rosso M.N."/>
            <person name="Martin F."/>
        </authorList>
    </citation>
    <scope>NUCLEOTIDE SEQUENCE [LARGE SCALE GENOMIC DNA]</scope>
    <source>
        <strain evidence="1 2">CIRM-BRFM 2984</strain>
    </source>
</reference>
<name>A0AAW0ANP0_9AGAR</name>
<dbReference type="AlphaFoldDB" id="A0AAW0ANP0"/>
<keyword evidence="2" id="KW-1185">Reference proteome</keyword>
<evidence type="ECO:0008006" key="3">
    <source>
        <dbReference type="Google" id="ProtNLM"/>
    </source>
</evidence>
<accession>A0AAW0ANP0</accession>
<dbReference type="Proteomes" id="UP001362999">
    <property type="component" value="Unassembled WGS sequence"/>
</dbReference>
<proteinExistence type="predicted"/>
<evidence type="ECO:0000313" key="1">
    <source>
        <dbReference type="EMBL" id="KAK7014589.1"/>
    </source>
</evidence>
<organism evidence="1 2">
    <name type="scientific">Favolaschia claudopus</name>
    <dbReference type="NCBI Taxonomy" id="2862362"/>
    <lineage>
        <taxon>Eukaryota</taxon>
        <taxon>Fungi</taxon>
        <taxon>Dikarya</taxon>
        <taxon>Basidiomycota</taxon>
        <taxon>Agaricomycotina</taxon>
        <taxon>Agaricomycetes</taxon>
        <taxon>Agaricomycetidae</taxon>
        <taxon>Agaricales</taxon>
        <taxon>Marasmiineae</taxon>
        <taxon>Mycenaceae</taxon>
        <taxon>Favolaschia</taxon>
    </lineage>
</organism>
<gene>
    <name evidence="1" type="ORF">R3P38DRAFT_3573309</name>
</gene>
<dbReference type="EMBL" id="JAWWNJ010000056">
    <property type="protein sequence ID" value="KAK7014589.1"/>
    <property type="molecule type" value="Genomic_DNA"/>
</dbReference>
<sequence>MTTITADLTSMSKVPTLLSNGSNWLIFTKRFKNFVNSKVLWGHFDGTTPKPTPPAAQAEIDLWMKHESEARNFLTQRLEDSMFLQADQRPTVAEMWEYISNKVTALSAHVVASLQADFDNCNYGDKDNVRTHLEINLADKYLNLIAVGVIMSDSQYATRIVNSLPRNYQSYLSTGDAHHSSPHASITISPSLTLLPKS</sequence>
<dbReference type="Pfam" id="PF14223">
    <property type="entry name" value="Retrotran_gag_2"/>
    <property type="match status" value="1"/>
</dbReference>
<evidence type="ECO:0000313" key="2">
    <source>
        <dbReference type="Proteomes" id="UP001362999"/>
    </source>
</evidence>
<comment type="caution">
    <text evidence="1">The sequence shown here is derived from an EMBL/GenBank/DDBJ whole genome shotgun (WGS) entry which is preliminary data.</text>
</comment>
<protein>
    <recommendedName>
        <fullName evidence="3">Gag protein</fullName>
    </recommendedName>
</protein>